<gene>
    <name evidence="2" type="ORF">IW245_000884</name>
</gene>
<dbReference type="Proteomes" id="UP000622552">
    <property type="component" value="Unassembled WGS sequence"/>
</dbReference>
<evidence type="ECO:0000313" key="3">
    <source>
        <dbReference type="Proteomes" id="UP000622552"/>
    </source>
</evidence>
<evidence type="ECO:0000256" key="1">
    <source>
        <dbReference type="SAM" id="Phobius"/>
    </source>
</evidence>
<keyword evidence="3" id="KW-1185">Reference proteome</keyword>
<proteinExistence type="predicted"/>
<dbReference type="EMBL" id="JADOUF010000001">
    <property type="protein sequence ID" value="MBG6134690.1"/>
    <property type="molecule type" value="Genomic_DNA"/>
</dbReference>
<feature type="transmembrane region" description="Helical" evidence="1">
    <location>
        <begin position="149"/>
        <end position="171"/>
    </location>
</feature>
<keyword evidence="1" id="KW-1133">Transmembrane helix</keyword>
<feature type="transmembrane region" description="Helical" evidence="1">
    <location>
        <begin position="183"/>
        <end position="201"/>
    </location>
</feature>
<feature type="transmembrane region" description="Helical" evidence="1">
    <location>
        <begin position="87"/>
        <end position="107"/>
    </location>
</feature>
<evidence type="ECO:0000313" key="2">
    <source>
        <dbReference type="EMBL" id="MBG6134690.1"/>
    </source>
</evidence>
<dbReference type="InterPro" id="IPR018750">
    <property type="entry name" value="DUF2306_membrane"/>
</dbReference>
<dbReference type="AlphaFoldDB" id="A0A8J7G7U6"/>
<feature type="transmembrane region" description="Helical" evidence="1">
    <location>
        <begin position="113"/>
        <end position="137"/>
    </location>
</feature>
<name>A0A8J7G7U6_9ACTN</name>
<keyword evidence="1" id="KW-0812">Transmembrane</keyword>
<reference evidence="2" key="1">
    <citation type="submission" date="2020-11" db="EMBL/GenBank/DDBJ databases">
        <title>Sequencing the genomes of 1000 actinobacteria strains.</title>
        <authorList>
            <person name="Klenk H.-P."/>
        </authorList>
    </citation>
    <scope>NUCLEOTIDE SEQUENCE</scope>
    <source>
        <strain evidence="2">DSM 45356</strain>
    </source>
</reference>
<accession>A0A8J7G7U6</accession>
<protein>
    <submittedName>
        <fullName evidence="2">Putative membrane protein</fullName>
    </submittedName>
</protein>
<feature type="transmembrane region" description="Helical" evidence="1">
    <location>
        <begin position="53"/>
        <end position="75"/>
    </location>
</feature>
<comment type="caution">
    <text evidence="2">The sequence shown here is derived from an EMBL/GenBank/DDBJ whole genome shotgun (WGS) entry which is preliminary data.</text>
</comment>
<dbReference type="Pfam" id="PF10067">
    <property type="entry name" value="DUF2306"/>
    <property type="match status" value="1"/>
</dbReference>
<keyword evidence="1" id="KW-0472">Membrane</keyword>
<sequence length="226" mass="23942">MASSAKSRWLVPTLLIALTVVPMIGGAVRVADLAGNAPTTPDNARFVAMPVPVLVHIFTASVFCVLGALQFAPGLRRRGWHRIAGRITVPCGLAAALSGLWMTLFYPDAPGDGALLVGIRLVFGSAMFASLALGFAAIRRRDLIRHSAWMIRGYAIGQGAGTQVLTNVPWLLLFGVPGTVTRAMLMAAGWVINVAVAEWVIRRRPAGPRRSAMVVADSAPGHLTSQ</sequence>
<organism evidence="2 3">
    <name type="scientific">Longispora fulva</name>
    <dbReference type="NCBI Taxonomy" id="619741"/>
    <lineage>
        <taxon>Bacteria</taxon>
        <taxon>Bacillati</taxon>
        <taxon>Actinomycetota</taxon>
        <taxon>Actinomycetes</taxon>
        <taxon>Micromonosporales</taxon>
        <taxon>Micromonosporaceae</taxon>
        <taxon>Longispora</taxon>
    </lineage>
</organism>